<keyword evidence="5" id="KW-1185">Reference proteome</keyword>
<evidence type="ECO:0000256" key="3">
    <source>
        <dbReference type="SAM" id="SignalP"/>
    </source>
</evidence>
<name>A0A9Q0S0Y6_9DIPT</name>
<protein>
    <submittedName>
        <fullName evidence="4">Uncharacterized protein</fullName>
    </submittedName>
</protein>
<feature type="non-terminal residue" evidence="4">
    <location>
        <position position="502"/>
    </location>
</feature>
<proteinExistence type="predicted"/>
<evidence type="ECO:0000256" key="1">
    <source>
        <dbReference type="SAM" id="MobiDB-lite"/>
    </source>
</evidence>
<dbReference type="AlphaFoldDB" id="A0A9Q0S0Y6"/>
<organism evidence="4 5">
    <name type="scientific">Pseudolycoriella hygida</name>
    <dbReference type="NCBI Taxonomy" id="35572"/>
    <lineage>
        <taxon>Eukaryota</taxon>
        <taxon>Metazoa</taxon>
        <taxon>Ecdysozoa</taxon>
        <taxon>Arthropoda</taxon>
        <taxon>Hexapoda</taxon>
        <taxon>Insecta</taxon>
        <taxon>Pterygota</taxon>
        <taxon>Neoptera</taxon>
        <taxon>Endopterygota</taxon>
        <taxon>Diptera</taxon>
        <taxon>Nematocera</taxon>
        <taxon>Sciaroidea</taxon>
        <taxon>Sciaridae</taxon>
        <taxon>Pseudolycoriella</taxon>
    </lineage>
</organism>
<dbReference type="EMBL" id="WJQU01000003">
    <property type="protein sequence ID" value="KAJ6639363.1"/>
    <property type="molecule type" value="Genomic_DNA"/>
</dbReference>
<evidence type="ECO:0000313" key="5">
    <source>
        <dbReference type="Proteomes" id="UP001151699"/>
    </source>
</evidence>
<sequence length="502" mass="56776">MTWYWWTHWFWITSLSATISCYSFGSLDTSPSSTPFNHGKIYNKGEPLKFPIAVQSDSDDIIDGRELLEAKFNDEWITADKRLRNLEKDEQELKEFDKNETALDIQGVRSDYREDNSSKGMESAVNDVTGLKKNNSSLIKTTEIENIQNSIKSNIPITKISQVNVSTVAPRVEKITKLKSISTKSQSSRPEVTVKRQNESEYTTEPEIVREETENQVISDRGRQSKILAEYSESIKILNLTSASKNLLARSAVSITSDEIVGDDELNSEALIIKRATILDAGAISGICLGVIGLSCVVSAIGVMVYRRRYVNKPQTLSEPDSSGYIDDSTIRDNSDEMYSLDNDSFLNSLEAMTIQNYWTDNMRALKAQAALCFEEYCEPDEFCYMAAMFDPRYKSLKFAPPETREKAIDMLERLVALELDESMKVAEDRINVLILKSKLRVTLDIIASLTPISLASGHDTALELLCCIHCFQYKKLRPFMTKTSPKVLTEQYEMTILKVDF</sequence>
<dbReference type="Proteomes" id="UP001151699">
    <property type="component" value="Chromosome X"/>
</dbReference>
<feature type="signal peptide" evidence="3">
    <location>
        <begin position="1"/>
        <end position="21"/>
    </location>
</feature>
<evidence type="ECO:0000256" key="2">
    <source>
        <dbReference type="SAM" id="Phobius"/>
    </source>
</evidence>
<reference evidence="4" key="1">
    <citation type="submission" date="2022-07" db="EMBL/GenBank/DDBJ databases">
        <authorList>
            <person name="Trinca V."/>
            <person name="Uliana J.V.C."/>
            <person name="Torres T.T."/>
            <person name="Ward R.J."/>
            <person name="Monesi N."/>
        </authorList>
    </citation>
    <scope>NUCLEOTIDE SEQUENCE</scope>
    <source>
        <strain evidence="4">HSMRA1968</strain>
        <tissue evidence="4">Whole embryos</tissue>
    </source>
</reference>
<keyword evidence="2" id="KW-1133">Transmembrane helix</keyword>
<keyword evidence="2" id="KW-0812">Transmembrane</keyword>
<keyword evidence="3" id="KW-0732">Signal</keyword>
<keyword evidence="2" id="KW-0472">Membrane</keyword>
<feature type="region of interest" description="Disordered" evidence="1">
    <location>
        <begin position="180"/>
        <end position="205"/>
    </location>
</feature>
<gene>
    <name evidence="4" type="ORF">Bhyg_12107</name>
</gene>
<comment type="caution">
    <text evidence="4">The sequence shown here is derived from an EMBL/GenBank/DDBJ whole genome shotgun (WGS) entry which is preliminary data.</text>
</comment>
<dbReference type="OrthoDB" id="8192800at2759"/>
<feature type="chain" id="PRO_5040159867" evidence="3">
    <location>
        <begin position="22"/>
        <end position="502"/>
    </location>
</feature>
<accession>A0A9Q0S0Y6</accession>
<feature type="transmembrane region" description="Helical" evidence="2">
    <location>
        <begin position="283"/>
        <end position="306"/>
    </location>
</feature>
<evidence type="ECO:0000313" key="4">
    <source>
        <dbReference type="EMBL" id="KAJ6639363.1"/>
    </source>
</evidence>